<evidence type="ECO:0000313" key="4">
    <source>
        <dbReference type="EMBL" id="MFC4337520.1"/>
    </source>
</evidence>
<evidence type="ECO:0000259" key="3">
    <source>
        <dbReference type="PROSITE" id="PS51186"/>
    </source>
</evidence>
<organism evidence="4 5">
    <name type="scientific">Salininema proteolyticum</name>
    <dbReference type="NCBI Taxonomy" id="1607685"/>
    <lineage>
        <taxon>Bacteria</taxon>
        <taxon>Bacillati</taxon>
        <taxon>Actinomycetota</taxon>
        <taxon>Actinomycetes</taxon>
        <taxon>Glycomycetales</taxon>
        <taxon>Glycomycetaceae</taxon>
        <taxon>Salininema</taxon>
    </lineage>
</organism>
<accession>A0ABV8U568</accession>
<dbReference type="Pfam" id="PF00583">
    <property type="entry name" value="Acetyltransf_1"/>
    <property type="match status" value="1"/>
</dbReference>
<dbReference type="SUPFAM" id="SSF55729">
    <property type="entry name" value="Acyl-CoA N-acyltransferases (Nat)"/>
    <property type="match status" value="1"/>
</dbReference>
<dbReference type="InterPro" id="IPR000182">
    <property type="entry name" value="GNAT_dom"/>
</dbReference>
<reference evidence="5" key="1">
    <citation type="journal article" date="2019" name="Int. J. Syst. Evol. Microbiol.">
        <title>The Global Catalogue of Microorganisms (GCM) 10K type strain sequencing project: providing services to taxonomists for standard genome sequencing and annotation.</title>
        <authorList>
            <consortium name="The Broad Institute Genomics Platform"/>
            <consortium name="The Broad Institute Genome Sequencing Center for Infectious Disease"/>
            <person name="Wu L."/>
            <person name="Ma J."/>
        </authorList>
    </citation>
    <scope>NUCLEOTIDE SEQUENCE [LARGE SCALE GENOMIC DNA]</scope>
    <source>
        <strain evidence="5">IBRC-M 10908</strain>
    </source>
</reference>
<feature type="domain" description="N-acetyltransferase" evidence="3">
    <location>
        <begin position="1"/>
        <end position="141"/>
    </location>
</feature>
<evidence type="ECO:0000256" key="2">
    <source>
        <dbReference type="ARBA" id="ARBA00023315"/>
    </source>
</evidence>
<evidence type="ECO:0000313" key="5">
    <source>
        <dbReference type="Proteomes" id="UP001595823"/>
    </source>
</evidence>
<name>A0ABV8U568_9ACTN</name>
<keyword evidence="2 4" id="KW-0012">Acyltransferase</keyword>
<dbReference type="Gene3D" id="3.40.630.30">
    <property type="match status" value="1"/>
</dbReference>
<dbReference type="PANTHER" id="PTHR43877">
    <property type="entry name" value="AMINOALKYLPHOSPHONATE N-ACETYLTRANSFERASE-RELATED-RELATED"/>
    <property type="match status" value="1"/>
</dbReference>
<comment type="caution">
    <text evidence="4">The sequence shown here is derived from an EMBL/GenBank/DDBJ whole genome shotgun (WGS) entry which is preliminary data.</text>
</comment>
<evidence type="ECO:0000256" key="1">
    <source>
        <dbReference type="ARBA" id="ARBA00022679"/>
    </source>
</evidence>
<dbReference type="PANTHER" id="PTHR43877:SF1">
    <property type="entry name" value="ACETYLTRANSFERASE"/>
    <property type="match status" value="1"/>
</dbReference>
<dbReference type="PROSITE" id="PS51186">
    <property type="entry name" value="GNAT"/>
    <property type="match status" value="1"/>
</dbReference>
<dbReference type="InterPro" id="IPR016181">
    <property type="entry name" value="Acyl_CoA_acyltransferase"/>
</dbReference>
<dbReference type="CDD" id="cd04301">
    <property type="entry name" value="NAT_SF"/>
    <property type="match status" value="1"/>
</dbReference>
<proteinExistence type="predicted"/>
<dbReference type="EC" id="2.3.-.-" evidence="4"/>
<dbReference type="EMBL" id="JBHSDK010000034">
    <property type="protein sequence ID" value="MFC4337520.1"/>
    <property type="molecule type" value="Genomic_DNA"/>
</dbReference>
<dbReference type="InterPro" id="IPR050832">
    <property type="entry name" value="Bact_Acetyltransf"/>
</dbReference>
<dbReference type="GO" id="GO:0016746">
    <property type="term" value="F:acyltransferase activity"/>
    <property type="evidence" value="ECO:0007669"/>
    <property type="project" value="UniProtKB-KW"/>
</dbReference>
<dbReference type="Proteomes" id="UP001595823">
    <property type="component" value="Unassembled WGS sequence"/>
</dbReference>
<keyword evidence="1 4" id="KW-0808">Transferase</keyword>
<protein>
    <submittedName>
        <fullName evidence="4">GNAT family N-acetyltransferase</fullName>
        <ecNumber evidence="4">2.3.-.-</ecNumber>
    </submittedName>
</protein>
<gene>
    <name evidence="4" type="ORF">ACFPET_20190</name>
</gene>
<dbReference type="RefSeq" id="WP_380624589.1">
    <property type="nucleotide sequence ID" value="NZ_JBHSDK010000034.1"/>
</dbReference>
<sequence length="141" mass="15457">MTVRDAVVGDAPALVGLFDQLGHPATLDALEKRLRRNAIPEYRAWVFEGPGEVGVVGFAGGHLILPFEDDRPAAQLVALVVDERHRGLGAGSSLVAAFERWAEAEGAGRLSLTSRLSRERAHLFYEARGYERTGFRFGKRL</sequence>
<keyword evidence="5" id="KW-1185">Reference proteome</keyword>